<accession>A0ABN3ARR9</accession>
<dbReference type="EMBL" id="BAAAON010000001">
    <property type="protein sequence ID" value="GAA2173764.1"/>
    <property type="molecule type" value="Genomic_DNA"/>
</dbReference>
<comment type="caution">
    <text evidence="2">The sequence shown here is derived from an EMBL/GenBank/DDBJ whole genome shotgun (WGS) entry which is preliminary data.</text>
</comment>
<organism evidence="2 3">
    <name type="scientific">Arthrobacter parietis</name>
    <dbReference type="NCBI Taxonomy" id="271434"/>
    <lineage>
        <taxon>Bacteria</taxon>
        <taxon>Bacillati</taxon>
        <taxon>Actinomycetota</taxon>
        <taxon>Actinomycetes</taxon>
        <taxon>Micrococcales</taxon>
        <taxon>Micrococcaceae</taxon>
        <taxon>Arthrobacter</taxon>
    </lineage>
</organism>
<reference evidence="2 3" key="1">
    <citation type="journal article" date="2019" name="Int. J. Syst. Evol. Microbiol.">
        <title>The Global Catalogue of Microorganisms (GCM) 10K type strain sequencing project: providing services to taxonomists for standard genome sequencing and annotation.</title>
        <authorList>
            <consortium name="The Broad Institute Genomics Platform"/>
            <consortium name="The Broad Institute Genome Sequencing Center for Infectious Disease"/>
            <person name="Wu L."/>
            <person name="Ma J."/>
        </authorList>
    </citation>
    <scope>NUCLEOTIDE SEQUENCE [LARGE SCALE GENOMIC DNA]</scope>
    <source>
        <strain evidence="2 3">JCM 14917</strain>
    </source>
</reference>
<evidence type="ECO:0000313" key="2">
    <source>
        <dbReference type="EMBL" id="GAA2173764.1"/>
    </source>
</evidence>
<dbReference type="RefSeq" id="WP_346027673.1">
    <property type="nucleotide sequence ID" value="NZ_BAAAON010000001.1"/>
</dbReference>
<gene>
    <name evidence="2" type="ORF">GCM10009784_09400</name>
</gene>
<dbReference type="Proteomes" id="UP001500974">
    <property type="component" value="Unassembled WGS sequence"/>
</dbReference>
<feature type="compositionally biased region" description="Basic and acidic residues" evidence="1">
    <location>
        <begin position="33"/>
        <end position="44"/>
    </location>
</feature>
<feature type="region of interest" description="Disordered" evidence="1">
    <location>
        <begin position="1"/>
        <end position="71"/>
    </location>
</feature>
<proteinExistence type="predicted"/>
<protein>
    <submittedName>
        <fullName evidence="2">Uncharacterized protein</fullName>
    </submittedName>
</protein>
<keyword evidence="3" id="KW-1185">Reference proteome</keyword>
<sequence length="71" mass="7626">MSTEGDEPFTANDADRLEQQQAVGDDSTDDVAEQPHEAGAREANEADVVEQAQSVSGEDDYPRGPVGEEFD</sequence>
<evidence type="ECO:0000313" key="3">
    <source>
        <dbReference type="Proteomes" id="UP001500974"/>
    </source>
</evidence>
<evidence type="ECO:0000256" key="1">
    <source>
        <dbReference type="SAM" id="MobiDB-lite"/>
    </source>
</evidence>
<name>A0ABN3ARR9_9MICC</name>